<feature type="transmembrane region" description="Helical" evidence="7">
    <location>
        <begin position="202"/>
        <end position="223"/>
    </location>
</feature>
<dbReference type="PANTHER" id="PTHR43507">
    <property type="entry name" value="NADH-UBIQUINONE OXIDOREDUCTASE CHAIN 4"/>
    <property type="match status" value="1"/>
</dbReference>
<gene>
    <name evidence="9" type="ORF">CLV59_11192</name>
</gene>
<proteinExistence type="inferred from homology"/>
<dbReference type="EMBL" id="QLMA01000011">
    <property type="protein sequence ID" value="RAJ73973.1"/>
    <property type="molecule type" value="Genomic_DNA"/>
</dbReference>
<comment type="caution">
    <text evidence="9">The sequence shown here is derived from an EMBL/GenBank/DDBJ whole genome shotgun (WGS) entry which is preliminary data.</text>
</comment>
<feature type="transmembrane region" description="Helical" evidence="7">
    <location>
        <begin position="323"/>
        <end position="342"/>
    </location>
</feature>
<dbReference type="InterPro" id="IPR001750">
    <property type="entry name" value="ND/Mrp_TM"/>
</dbReference>
<evidence type="ECO:0000313" key="10">
    <source>
        <dbReference type="Proteomes" id="UP000249819"/>
    </source>
</evidence>
<dbReference type="RefSeq" id="WP_111595205.1">
    <property type="nucleotide sequence ID" value="NZ_QLMA01000011.1"/>
</dbReference>
<evidence type="ECO:0000256" key="6">
    <source>
        <dbReference type="RuleBase" id="RU000320"/>
    </source>
</evidence>
<dbReference type="GO" id="GO:0048039">
    <property type="term" value="F:ubiquinone binding"/>
    <property type="evidence" value="ECO:0007669"/>
    <property type="project" value="TreeGrafter"/>
</dbReference>
<evidence type="ECO:0000313" key="9">
    <source>
        <dbReference type="EMBL" id="RAJ73973.1"/>
    </source>
</evidence>
<dbReference type="InterPro" id="IPR003918">
    <property type="entry name" value="NADH_UbQ_OxRdtase"/>
</dbReference>
<dbReference type="GO" id="GO:0016020">
    <property type="term" value="C:membrane"/>
    <property type="evidence" value="ECO:0007669"/>
    <property type="project" value="UniProtKB-SubCell"/>
</dbReference>
<feature type="transmembrane region" description="Helical" evidence="7">
    <location>
        <begin position="294"/>
        <end position="311"/>
    </location>
</feature>
<dbReference type="GO" id="GO:0042773">
    <property type="term" value="P:ATP synthesis coupled electron transport"/>
    <property type="evidence" value="ECO:0007669"/>
    <property type="project" value="InterPro"/>
</dbReference>
<feature type="transmembrane region" description="Helical" evidence="7">
    <location>
        <begin position="158"/>
        <end position="177"/>
    </location>
</feature>
<evidence type="ECO:0000256" key="7">
    <source>
        <dbReference type="SAM" id="Phobius"/>
    </source>
</evidence>
<feature type="transmembrane region" description="Helical" evidence="7">
    <location>
        <begin position="104"/>
        <end position="123"/>
    </location>
</feature>
<feature type="transmembrane region" description="Helical" evidence="7">
    <location>
        <begin position="441"/>
        <end position="459"/>
    </location>
</feature>
<protein>
    <submittedName>
        <fullName evidence="9">NADH-quinone oxidoreductase subunit M</fullName>
    </submittedName>
</protein>
<accession>A0A327VTU3</accession>
<reference evidence="9 10" key="1">
    <citation type="submission" date="2018-06" db="EMBL/GenBank/DDBJ databases">
        <title>Genomic Encyclopedia of Archaeal and Bacterial Type Strains, Phase II (KMG-II): from individual species to whole genera.</title>
        <authorList>
            <person name="Goeker M."/>
        </authorList>
    </citation>
    <scope>NUCLEOTIDE SEQUENCE [LARGE SCALE GENOMIC DNA]</scope>
    <source>
        <strain evidence="9 10">DSM 29821</strain>
    </source>
</reference>
<dbReference type="GO" id="GO:0003954">
    <property type="term" value="F:NADH dehydrogenase activity"/>
    <property type="evidence" value="ECO:0007669"/>
    <property type="project" value="TreeGrafter"/>
</dbReference>
<feature type="transmembrane region" description="Helical" evidence="7">
    <location>
        <begin position="363"/>
        <end position="380"/>
    </location>
</feature>
<keyword evidence="5 7" id="KW-0472">Membrane</keyword>
<dbReference type="NCBIfam" id="TIGR01972">
    <property type="entry name" value="NDH_I_M"/>
    <property type="match status" value="1"/>
</dbReference>
<dbReference type="GO" id="GO:0015990">
    <property type="term" value="P:electron transport coupled proton transport"/>
    <property type="evidence" value="ECO:0007669"/>
    <property type="project" value="TreeGrafter"/>
</dbReference>
<feature type="transmembrane region" description="Helical" evidence="7">
    <location>
        <begin position="74"/>
        <end position="92"/>
    </location>
</feature>
<keyword evidence="3 6" id="KW-0812">Transmembrane</keyword>
<dbReference type="InterPro" id="IPR010227">
    <property type="entry name" value="NADH_Q_OxRdtase_chainM/4"/>
</dbReference>
<dbReference type="PANTHER" id="PTHR43507:SF1">
    <property type="entry name" value="NADH-UBIQUINONE OXIDOREDUCTASE CHAIN 4"/>
    <property type="match status" value="1"/>
</dbReference>
<organism evidence="9 10">
    <name type="scientific">Chitinophaga dinghuensis</name>
    <dbReference type="NCBI Taxonomy" id="1539050"/>
    <lineage>
        <taxon>Bacteria</taxon>
        <taxon>Pseudomonadati</taxon>
        <taxon>Bacteroidota</taxon>
        <taxon>Chitinophagia</taxon>
        <taxon>Chitinophagales</taxon>
        <taxon>Chitinophagaceae</taxon>
        <taxon>Chitinophaga</taxon>
    </lineage>
</organism>
<sequence>MLTVLLILIPFIAGLIAFGLKGSGPKKLAMVASLATVATAIGAWCRLGTAPADLSFAANWIPQLGSQFKVGLDGMGMMLCLLTAIAFLLVFININNREYESSSSFYGLMLLSQAGLTGVFTAFDALQFYIFWELALIPVYFLCSLWGGEKRIAVTFKFFVYTFLGSLLMLVGIIYLYSQTPDHSFSWESFTTLHLGADQQNWLFWLFFVAFAIKMPIFPFHTWQPDTYEQSPTPVTMILSGVMVKMGLFGLIRWLLPVLPEGASMWTDVAIVLSIIGIIYASCIAMVQSDLKRLIAYSSIAHIGLMSAAIFSKTEQGMQGALLQMFNHGINIIGLWIIVEIIQQRLKVKNMDDLGGIAQKAPRMAIFLVIISLANIGLPLTNGFVGEFLMFSGLFHYNHWFMAIAGLGIILAAVYTLNMIQKVIFGNTNALTETTTDLQPGETLALSVVVAIILILGVYPKPILDLVSSTTAAVLKF</sequence>
<keyword evidence="10" id="KW-1185">Reference proteome</keyword>
<dbReference type="GO" id="GO:0012505">
    <property type="term" value="C:endomembrane system"/>
    <property type="evidence" value="ECO:0007669"/>
    <property type="project" value="UniProtKB-SubCell"/>
</dbReference>
<feature type="transmembrane region" description="Helical" evidence="7">
    <location>
        <begin position="129"/>
        <end position="146"/>
    </location>
</feature>
<feature type="transmembrane region" description="Helical" evidence="7">
    <location>
        <begin position="400"/>
        <end position="420"/>
    </location>
</feature>
<evidence type="ECO:0000256" key="3">
    <source>
        <dbReference type="ARBA" id="ARBA00022692"/>
    </source>
</evidence>
<dbReference type="Proteomes" id="UP000249819">
    <property type="component" value="Unassembled WGS sequence"/>
</dbReference>
<feature type="transmembrane region" description="Helical" evidence="7">
    <location>
        <begin position="268"/>
        <end position="287"/>
    </location>
</feature>
<feature type="transmembrane region" description="Helical" evidence="7">
    <location>
        <begin position="235"/>
        <end position="256"/>
    </location>
</feature>
<evidence type="ECO:0000256" key="5">
    <source>
        <dbReference type="ARBA" id="ARBA00023136"/>
    </source>
</evidence>
<dbReference type="Pfam" id="PF00361">
    <property type="entry name" value="Proton_antipo_M"/>
    <property type="match status" value="1"/>
</dbReference>
<dbReference type="PRINTS" id="PR01437">
    <property type="entry name" value="NUOXDRDTASE4"/>
</dbReference>
<dbReference type="OrthoDB" id="9811718at2"/>
<evidence type="ECO:0000256" key="4">
    <source>
        <dbReference type="ARBA" id="ARBA00022989"/>
    </source>
</evidence>
<comment type="similarity">
    <text evidence="2">Belongs to the complex I subunit 4 family.</text>
</comment>
<evidence type="ECO:0000256" key="2">
    <source>
        <dbReference type="ARBA" id="ARBA00009025"/>
    </source>
</evidence>
<dbReference type="AlphaFoldDB" id="A0A327VTU3"/>
<evidence type="ECO:0000256" key="1">
    <source>
        <dbReference type="ARBA" id="ARBA00004127"/>
    </source>
</evidence>
<feature type="domain" description="NADH:quinone oxidoreductase/Mrp antiporter transmembrane" evidence="8">
    <location>
        <begin position="124"/>
        <end position="407"/>
    </location>
</feature>
<name>A0A327VTU3_9BACT</name>
<evidence type="ECO:0000259" key="8">
    <source>
        <dbReference type="Pfam" id="PF00361"/>
    </source>
</evidence>
<dbReference type="GO" id="GO:0008137">
    <property type="term" value="F:NADH dehydrogenase (ubiquinone) activity"/>
    <property type="evidence" value="ECO:0007669"/>
    <property type="project" value="InterPro"/>
</dbReference>
<comment type="subcellular location">
    <subcellularLocation>
        <location evidence="1">Endomembrane system</location>
        <topology evidence="1">Multi-pass membrane protein</topology>
    </subcellularLocation>
    <subcellularLocation>
        <location evidence="6">Membrane</location>
        <topology evidence="6">Multi-pass membrane protein</topology>
    </subcellularLocation>
</comment>
<keyword evidence="4 7" id="KW-1133">Transmembrane helix</keyword>